<comment type="caution">
    <text evidence="3">The sequence shown here is derived from an EMBL/GenBank/DDBJ whole genome shotgun (WGS) entry which is preliminary data.</text>
</comment>
<proteinExistence type="predicted"/>
<dbReference type="InterPro" id="IPR036961">
    <property type="entry name" value="Kinesin_motor_dom_sf"/>
</dbReference>
<dbReference type="PANTHER" id="PTHR47972:SF28">
    <property type="entry name" value="KINESIN-LIKE PROTEIN KLP-3"/>
    <property type="match status" value="1"/>
</dbReference>
<dbReference type="GO" id="GO:0015630">
    <property type="term" value="C:microtubule cytoskeleton"/>
    <property type="evidence" value="ECO:0007669"/>
    <property type="project" value="TreeGrafter"/>
</dbReference>
<reference evidence="3 4" key="1">
    <citation type="submission" date="2016-02" db="EMBL/GenBank/DDBJ databases">
        <title>Genome analysis of coral dinoflagellate symbionts highlights evolutionary adaptations to a symbiotic lifestyle.</title>
        <authorList>
            <person name="Aranda M."/>
            <person name="Li Y."/>
            <person name="Liew Y.J."/>
            <person name="Baumgarten S."/>
            <person name="Simakov O."/>
            <person name="Wilson M."/>
            <person name="Piel J."/>
            <person name="Ashoor H."/>
            <person name="Bougouffa S."/>
            <person name="Bajic V.B."/>
            <person name="Ryu T."/>
            <person name="Ravasi T."/>
            <person name="Bayer T."/>
            <person name="Micklem G."/>
            <person name="Kim H."/>
            <person name="Bhak J."/>
            <person name="Lajeunesse T.C."/>
            <person name="Voolstra C.R."/>
        </authorList>
    </citation>
    <scope>NUCLEOTIDE SEQUENCE [LARGE SCALE GENOMIC DNA]</scope>
    <source>
        <strain evidence="3 4">CCMP2467</strain>
    </source>
</reference>
<sequence>MPEHDDDDEEDGRVGGDDDAVVDEDDQPPQDVNDHDDDDAGDVDDDGDDDDAGDGVSIRSALEEVRRAGAERNASALAQAIKKCWGLRSQTVVFDQAGANNWRNQGMSSITPWLLQILSRRLGIAPQLLLQALAQLTEEMAKVAKIAGDHGISNLMLEDVEQIRRELHDKVQAVRGGVKVICRIRPFVEDDDVEPGTFPAVEQDNGLEVLLIFAEKKVDQDTLKLITEKLPGDPGPTSLMEEHLRRSNSKSKVAQAANMFRFNGRVLGPKVGQEEVQGLVQSAIDGYNAFAPGRLLFL</sequence>
<evidence type="ECO:0000259" key="2">
    <source>
        <dbReference type="Pfam" id="PF16796"/>
    </source>
</evidence>
<dbReference type="GO" id="GO:0003777">
    <property type="term" value="F:microtubule motor activity"/>
    <property type="evidence" value="ECO:0007669"/>
    <property type="project" value="InterPro"/>
</dbReference>
<protein>
    <submittedName>
        <fullName evidence="3">Kinesin-like protein 1</fullName>
    </submittedName>
</protein>
<dbReference type="Gene3D" id="3.40.850.10">
    <property type="entry name" value="Kinesin motor domain"/>
    <property type="match status" value="1"/>
</dbReference>
<feature type="domain" description="Spindle pole body-associated protein Vik1/Cik1 microtubule binding" evidence="2">
    <location>
        <begin position="158"/>
        <end position="289"/>
    </location>
</feature>
<feature type="compositionally biased region" description="Acidic residues" evidence="1">
    <location>
        <begin position="1"/>
        <end position="53"/>
    </location>
</feature>
<dbReference type="GO" id="GO:0007018">
    <property type="term" value="P:microtubule-based movement"/>
    <property type="evidence" value="ECO:0007669"/>
    <property type="project" value="InterPro"/>
</dbReference>
<dbReference type="AlphaFoldDB" id="A0A1Q9E7H8"/>
<dbReference type="Pfam" id="PF16796">
    <property type="entry name" value="Microtub_bd"/>
    <property type="match status" value="1"/>
</dbReference>
<keyword evidence="4" id="KW-1185">Reference proteome</keyword>
<dbReference type="Proteomes" id="UP000186817">
    <property type="component" value="Unassembled WGS sequence"/>
</dbReference>
<dbReference type="GO" id="GO:0008017">
    <property type="term" value="F:microtubule binding"/>
    <property type="evidence" value="ECO:0007669"/>
    <property type="project" value="InterPro"/>
</dbReference>
<dbReference type="InterPro" id="IPR027417">
    <property type="entry name" value="P-loop_NTPase"/>
</dbReference>
<dbReference type="InterPro" id="IPR031852">
    <property type="entry name" value="Vik1/Cik1_MT-bd"/>
</dbReference>
<evidence type="ECO:0000313" key="3">
    <source>
        <dbReference type="EMBL" id="OLQ03370.1"/>
    </source>
</evidence>
<dbReference type="OrthoDB" id="435306at2759"/>
<accession>A0A1Q9E7H8</accession>
<dbReference type="EMBL" id="LSRX01000238">
    <property type="protein sequence ID" value="OLQ03370.1"/>
    <property type="molecule type" value="Genomic_DNA"/>
</dbReference>
<organism evidence="3 4">
    <name type="scientific">Symbiodinium microadriaticum</name>
    <name type="common">Dinoflagellate</name>
    <name type="synonym">Zooxanthella microadriatica</name>
    <dbReference type="NCBI Taxonomy" id="2951"/>
    <lineage>
        <taxon>Eukaryota</taxon>
        <taxon>Sar</taxon>
        <taxon>Alveolata</taxon>
        <taxon>Dinophyceae</taxon>
        <taxon>Suessiales</taxon>
        <taxon>Symbiodiniaceae</taxon>
        <taxon>Symbiodinium</taxon>
    </lineage>
</organism>
<gene>
    <name evidence="3" type="primary">klp1</name>
    <name evidence="3" type="ORF">AK812_SmicGene13697</name>
</gene>
<name>A0A1Q9E7H8_SYMMI</name>
<evidence type="ECO:0000313" key="4">
    <source>
        <dbReference type="Proteomes" id="UP000186817"/>
    </source>
</evidence>
<dbReference type="PANTHER" id="PTHR47972">
    <property type="entry name" value="KINESIN-LIKE PROTEIN KLP-3"/>
    <property type="match status" value="1"/>
</dbReference>
<dbReference type="SUPFAM" id="SSF52540">
    <property type="entry name" value="P-loop containing nucleoside triphosphate hydrolases"/>
    <property type="match status" value="1"/>
</dbReference>
<dbReference type="InterPro" id="IPR027640">
    <property type="entry name" value="Kinesin-like_fam"/>
</dbReference>
<evidence type="ECO:0000256" key="1">
    <source>
        <dbReference type="SAM" id="MobiDB-lite"/>
    </source>
</evidence>
<feature type="region of interest" description="Disordered" evidence="1">
    <location>
        <begin position="1"/>
        <end position="55"/>
    </location>
</feature>